<dbReference type="Proteomes" id="UP001060085">
    <property type="component" value="Linkage Group LG07"/>
</dbReference>
<comment type="caution">
    <text evidence="1">The sequence shown here is derived from an EMBL/GenBank/DDBJ whole genome shotgun (WGS) entry which is preliminary data.</text>
</comment>
<dbReference type="EMBL" id="CM044707">
    <property type="protein sequence ID" value="KAI5652255.1"/>
    <property type="molecule type" value="Genomic_DNA"/>
</dbReference>
<sequence length="146" mass="16958">MTKSCSFVLDLDRNSLPTCLQPNINERRETYHGVRRQGESVGKLLLCYGDFEFLLSKEFENQMGSYFKMSDTNICEFLESNEACFVLGIEDQRKRGTDLRTNPFKGGVDGMTWDRHENMESFQGSVTRLRARKINLEMQRNKLGRV</sequence>
<reference evidence="2" key="1">
    <citation type="journal article" date="2023" name="Nat. Plants">
        <title>Single-cell RNA sequencing provides a high-resolution roadmap for understanding the multicellular compartmentation of specialized metabolism.</title>
        <authorList>
            <person name="Sun S."/>
            <person name="Shen X."/>
            <person name="Li Y."/>
            <person name="Li Y."/>
            <person name="Wang S."/>
            <person name="Li R."/>
            <person name="Zhang H."/>
            <person name="Shen G."/>
            <person name="Guo B."/>
            <person name="Wei J."/>
            <person name="Xu J."/>
            <person name="St-Pierre B."/>
            <person name="Chen S."/>
            <person name="Sun C."/>
        </authorList>
    </citation>
    <scope>NUCLEOTIDE SEQUENCE [LARGE SCALE GENOMIC DNA]</scope>
</reference>
<proteinExistence type="predicted"/>
<protein>
    <submittedName>
        <fullName evidence="1">Uncharacterized protein</fullName>
    </submittedName>
</protein>
<organism evidence="1 2">
    <name type="scientific">Catharanthus roseus</name>
    <name type="common">Madagascar periwinkle</name>
    <name type="synonym">Vinca rosea</name>
    <dbReference type="NCBI Taxonomy" id="4058"/>
    <lineage>
        <taxon>Eukaryota</taxon>
        <taxon>Viridiplantae</taxon>
        <taxon>Streptophyta</taxon>
        <taxon>Embryophyta</taxon>
        <taxon>Tracheophyta</taxon>
        <taxon>Spermatophyta</taxon>
        <taxon>Magnoliopsida</taxon>
        <taxon>eudicotyledons</taxon>
        <taxon>Gunneridae</taxon>
        <taxon>Pentapetalae</taxon>
        <taxon>asterids</taxon>
        <taxon>lamiids</taxon>
        <taxon>Gentianales</taxon>
        <taxon>Apocynaceae</taxon>
        <taxon>Rauvolfioideae</taxon>
        <taxon>Vinceae</taxon>
        <taxon>Catharanthinae</taxon>
        <taxon>Catharanthus</taxon>
    </lineage>
</organism>
<keyword evidence="2" id="KW-1185">Reference proteome</keyword>
<evidence type="ECO:0000313" key="2">
    <source>
        <dbReference type="Proteomes" id="UP001060085"/>
    </source>
</evidence>
<evidence type="ECO:0000313" key="1">
    <source>
        <dbReference type="EMBL" id="KAI5652255.1"/>
    </source>
</evidence>
<name>A0ACB9ZUF0_CATRO</name>
<gene>
    <name evidence="1" type="ORF">M9H77_29442</name>
</gene>
<accession>A0ACB9ZUF0</accession>